<evidence type="ECO:0000259" key="9">
    <source>
        <dbReference type="PROSITE" id="PS50110"/>
    </source>
</evidence>
<feature type="domain" description="Sigma-54 factor interaction" evidence="8">
    <location>
        <begin position="154"/>
        <end position="383"/>
    </location>
</feature>
<dbReference type="SUPFAM" id="SSF46689">
    <property type="entry name" value="Homeodomain-like"/>
    <property type="match status" value="1"/>
</dbReference>
<dbReference type="PANTHER" id="PTHR32071">
    <property type="entry name" value="TRANSCRIPTIONAL REGULATORY PROTEIN"/>
    <property type="match status" value="1"/>
</dbReference>
<dbReference type="Gene3D" id="1.10.8.60">
    <property type="match status" value="1"/>
</dbReference>
<evidence type="ECO:0000259" key="8">
    <source>
        <dbReference type="PROSITE" id="PS50045"/>
    </source>
</evidence>
<dbReference type="InterPro" id="IPR058031">
    <property type="entry name" value="AAA_lid_NorR"/>
</dbReference>
<dbReference type="Pfam" id="PF25601">
    <property type="entry name" value="AAA_lid_14"/>
    <property type="match status" value="1"/>
</dbReference>
<dbReference type="InterPro" id="IPR002078">
    <property type="entry name" value="Sigma_54_int"/>
</dbReference>
<keyword evidence="4" id="KW-0902">Two-component regulatory system</keyword>
<dbReference type="OrthoDB" id="9814761at2"/>
<dbReference type="SUPFAM" id="SSF52540">
    <property type="entry name" value="P-loop containing nucleoside triphosphate hydrolases"/>
    <property type="match status" value="1"/>
</dbReference>
<dbReference type="InterPro" id="IPR011006">
    <property type="entry name" value="CheY-like_superfamily"/>
</dbReference>
<evidence type="ECO:0000256" key="3">
    <source>
        <dbReference type="ARBA" id="ARBA00022840"/>
    </source>
</evidence>
<dbReference type="GO" id="GO:0000160">
    <property type="term" value="P:phosphorelay signal transduction system"/>
    <property type="evidence" value="ECO:0007669"/>
    <property type="project" value="UniProtKB-KW"/>
</dbReference>
<accession>E1QM63</accession>
<dbReference type="eggNOG" id="COG2204">
    <property type="taxonomic scope" value="Bacteria"/>
</dbReference>
<organism evidence="10 11">
    <name type="scientific">Desulfarculus baarsii (strain ATCC 33931 / DSM 2075 / LMG 7858 / VKM B-1802 / 2st14)</name>
    <dbReference type="NCBI Taxonomy" id="644282"/>
    <lineage>
        <taxon>Bacteria</taxon>
        <taxon>Pseudomonadati</taxon>
        <taxon>Thermodesulfobacteriota</taxon>
        <taxon>Desulfarculia</taxon>
        <taxon>Desulfarculales</taxon>
        <taxon>Desulfarculaceae</taxon>
        <taxon>Desulfarculus</taxon>
    </lineage>
</organism>
<name>E1QM63_DESB2</name>
<keyword evidence="11" id="KW-1185">Reference proteome</keyword>
<dbReference type="FunFam" id="3.40.50.300:FF:000006">
    <property type="entry name" value="DNA-binding transcriptional regulator NtrC"/>
    <property type="match status" value="1"/>
</dbReference>
<dbReference type="InterPro" id="IPR002197">
    <property type="entry name" value="HTH_Fis"/>
</dbReference>
<keyword evidence="2" id="KW-0547">Nucleotide-binding</keyword>
<reference evidence="10 11" key="1">
    <citation type="journal article" date="2010" name="Stand. Genomic Sci.">
        <title>Complete genome sequence of Desulfarculus baarsii type strain (2st14).</title>
        <authorList>
            <person name="Sun H."/>
            <person name="Spring S."/>
            <person name="Lapidus A."/>
            <person name="Davenport K."/>
            <person name="Del Rio T.G."/>
            <person name="Tice H."/>
            <person name="Nolan M."/>
            <person name="Copeland A."/>
            <person name="Cheng J.F."/>
            <person name="Lucas S."/>
            <person name="Tapia R."/>
            <person name="Goodwin L."/>
            <person name="Pitluck S."/>
            <person name="Ivanova N."/>
            <person name="Pagani I."/>
            <person name="Mavromatis K."/>
            <person name="Ovchinnikova G."/>
            <person name="Pati A."/>
            <person name="Chen A."/>
            <person name="Palaniappan K."/>
            <person name="Hauser L."/>
            <person name="Chang Y.J."/>
            <person name="Jeffries C.D."/>
            <person name="Detter J.C."/>
            <person name="Han C."/>
            <person name="Rohde M."/>
            <person name="Brambilla E."/>
            <person name="Goker M."/>
            <person name="Woyke T."/>
            <person name="Bristow J."/>
            <person name="Eisen J.A."/>
            <person name="Markowitz V."/>
            <person name="Hugenholtz P."/>
            <person name="Kyrpides N.C."/>
            <person name="Klenk H.P."/>
            <person name="Land M."/>
        </authorList>
    </citation>
    <scope>NUCLEOTIDE SEQUENCE [LARGE SCALE GENOMIC DNA]</scope>
    <source>
        <strain evidence="11">ATCC 33931 / DSM 2075 / LMG 7858 / VKM B-1802 / 2st14</strain>
    </source>
</reference>
<evidence type="ECO:0000256" key="1">
    <source>
        <dbReference type="ARBA" id="ARBA00022553"/>
    </source>
</evidence>
<dbReference type="GO" id="GO:0005524">
    <property type="term" value="F:ATP binding"/>
    <property type="evidence" value="ECO:0007669"/>
    <property type="project" value="UniProtKB-KW"/>
</dbReference>
<dbReference type="FunFam" id="3.40.50.2300:FF:000018">
    <property type="entry name" value="DNA-binding transcriptional regulator NtrC"/>
    <property type="match status" value="1"/>
</dbReference>
<dbReference type="PROSITE" id="PS50110">
    <property type="entry name" value="RESPONSE_REGULATORY"/>
    <property type="match status" value="1"/>
</dbReference>
<dbReference type="InterPro" id="IPR001789">
    <property type="entry name" value="Sig_transdc_resp-reg_receiver"/>
</dbReference>
<dbReference type="SMART" id="SM00448">
    <property type="entry name" value="REC"/>
    <property type="match status" value="1"/>
</dbReference>
<dbReference type="Pfam" id="PF00072">
    <property type="entry name" value="Response_reg"/>
    <property type="match status" value="1"/>
</dbReference>
<evidence type="ECO:0000256" key="4">
    <source>
        <dbReference type="ARBA" id="ARBA00023012"/>
    </source>
</evidence>
<evidence type="ECO:0000256" key="5">
    <source>
        <dbReference type="ARBA" id="ARBA00023015"/>
    </source>
</evidence>
<dbReference type="HOGENOM" id="CLU_000445_0_6_7"/>
<dbReference type="GO" id="GO:0006355">
    <property type="term" value="P:regulation of DNA-templated transcription"/>
    <property type="evidence" value="ECO:0007669"/>
    <property type="project" value="InterPro"/>
</dbReference>
<dbReference type="CDD" id="cd00009">
    <property type="entry name" value="AAA"/>
    <property type="match status" value="1"/>
</dbReference>
<sequence>MSQNQTQRPAANKGHVLVVDDEQHVRRVLEVMLQRQGYGVETAGGGGEALEKFAADVFDVVILDLKMPDIDGITVLGHLRQLDPDQTVIMITAYASVDTALAAMKQGAFDYVGKPFKEDEILLVLEKAMERRRIIADNRRLRSEVASRYDFGNIIGAGPAMQKVFAVLRKVAGTMATVLISGESGTGKELVARAIHYNSPRGQRPFVAVNCAAIPATLIESELFGAAKGAYTGADRSRQGLFEEADGSSLFLDEIGELPLDVQAKLLRALQEGEIRRVGESAPRKVDIRIIAATNRDLAAEAQSGGFRQDLFYRLSVIPIHLPPLRQRPEDVPLLARHFLDKAAARHGLGQKRLDARALEILAAAELPGNVRELENIIEQAVVMSDGPLIGPDDLPASLTAQAGGLRVSVPPDEFDLKKVLKLVCAQAEKQVIGRALEACQGNRTRASQMLGLSRRALITKIQDLGL</sequence>
<dbReference type="GO" id="GO:0043565">
    <property type="term" value="F:sequence-specific DNA binding"/>
    <property type="evidence" value="ECO:0007669"/>
    <property type="project" value="InterPro"/>
</dbReference>
<dbReference type="PROSITE" id="PS50045">
    <property type="entry name" value="SIGMA54_INTERACT_4"/>
    <property type="match status" value="1"/>
</dbReference>
<dbReference type="Gene3D" id="3.40.50.300">
    <property type="entry name" value="P-loop containing nucleotide triphosphate hydrolases"/>
    <property type="match status" value="1"/>
</dbReference>
<dbReference type="InterPro" id="IPR027417">
    <property type="entry name" value="P-loop_NTPase"/>
</dbReference>
<dbReference type="SMART" id="SM00382">
    <property type="entry name" value="AAA"/>
    <property type="match status" value="1"/>
</dbReference>
<dbReference type="RefSeq" id="WP_013260084.1">
    <property type="nucleotide sequence ID" value="NC_014365.1"/>
</dbReference>
<dbReference type="PROSITE" id="PS00675">
    <property type="entry name" value="SIGMA54_INTERACT_1"/>
    <property type="match status" value="1"/>
</dbReference>
<keyword evidence="3" id="KW-0067">ATP-binding</keyword>
<dbReference type="PRINTS" id="PR01590">
    <property type="entry name" value="HTHFIS"/>
</dbReference>
<dbReference type="Gene3D" id="1.10.10.60">
    <property type="entry name" value="Homeodomain-like"/>
    <property type="match status" value="1"/>
</dbReference>
<evidence type="ECO:0000256" key="6">
    <source>
        <dbReference type="ARBA" id="ARBA00023163"/>
    </source>
</evidence>
<keyword evidence="6" id="KW-0804">Transcription</keyword>
<proteinExistence type="predicted"/>
<dbReference type="EMBL" id="CP002085">
    <property type="protein sequence ID" value="ADK86648.1"/>
    <property type="molecule type" value="Genomic_DNA"/>
</dbReference>
<dbReference type="AlphaFoldDB" id="E1QM63"/>
<dbReference type="Pfam" id="PF00158">
    <property type="entry name" value="Sigma54_activat"/>
    <property type="match status" value="1"/>
</dbReference>
<dbReference type="InterPro" id="IPR009057">
    <property type="entry name" value="Homeodomain-like_sf"/>
</dbReference>
<keyword evidence="1 7" id="KW-0597">Phosphoprotein</keyword>
<dbReference type="PANTHER" id="PTHR32071:SF113">
    <property type="entry name" value="ALGINATE BIOSYNTHESIS TRANSCRIPTIONAL REGULATORY PROTEIN ALGB"/>
    <property type="match status" value="1"/>
</dbReference>
<evidence type="ECO:0000313" key="11">
    <source>
        <dbReference type="Proteomes" id="UP000009047"/>
    </source>
</evidence>
<dbReference type="KEGG" id="dbr:Deba_3295"/>
<gene>
    <name evidence="10" type="ordered locus">Deba_3295</name>
</gene>
<evidence type="ECO:0000256" key="2">
    <source>
        <dbReference type="ARBA" id="ARBA00022741"/>
    </source>
</evidence>
<dbReference type="Proteomes" id="UP000009047">
    <property type="component" value="Chromosome"/>
</dbReference>
<feature type="domain" description="Response regulatory" evidence="9">
    <location>
        <begin position="15"/>
        <end position="129"/>
    </location>
</feature>
<dbReference type="InterPro" id="IPR025662">
    <property type="entry name" value="Sigma_54_int_dom_ATP-bd_1"/>
</dbReference>
<dbReference type="InterPro" id="IPR003593">
    <property type="entry name" value="AAA+_ATPase"/>
</dbReference>
<feature type="modified residue" description="4-aspartylphosphate" evidence="7">
    <location>
        <position position="64"/>
    </location>
</feature>
<dbReference type="SUPFAM" id="SSF52172">
    <property type="entry name" value="CheY-like"/>
    <property type="match status" value="1"/>
</dbReference>
<dbReference type="Pfam" id="PF02954">
    <property type="entry name" value="HTH_8"/>
    <property type="match status" value="1"/>
</dbReference>
<protein>
    <submittedName>
        <fullName evidence="10">Two component, sigma54 specific, transcriptional regulator, Fis family</fullName>
    </submittedName>
</protein>
<evidence type="ECO:0000256" key="7">
    <source>
        <dbReference type="PROSITE-ProRule" id="PRU00169"/>
    </source>
</evidence>
<evidence type="ECO:0000313" key="10">
    <source>
        <dbReference type="EMBL" id="ADK86648.1"/>
    </source>
</evidence>
<dbReference type="Gene3D" id="3.40.50.2300">
    <property type="match status" value="1"/>
</dbReference>
<keyword evidence="5" id="KW-0805">Transcription regulation</keyword>
<dbReference type="STRING" id="644282.Deba_3295"/>